<reference evidence="9 10" key="1">
    <citation type="journal article" date="2014" name="BMC Genomics">
        <title>Comparison of environmental and isolate Sulfobacillus genomes reveals diverse carbon, sulfur, nitrogen, and hydrogen metabolisms.</title>
        <authorList>
            <person name="Justice N.B."/>
            <person name="Norman A."/>
            <person name="Brown C.T."/>
            <person name="Singh A."/>
            <person name="Thomas B.C."/>
            <person name="Banfield J.F."/>
        </authorList>
    </citation>
    <scope>NUCLEOTIDE SEQUENCE [LARGE SCALE GENOMIC DNA]</scope>
    <source>
        <strain evidence="9">AMDSBA4</strain>
    </source>
</reference>
<keyword evidence="4 9" id="KW-0808">Transferase</keyword>
<evidence type="ECO:0000256" key="5">
    <source>
        <dbReference type="ARBA" id="ARBA00022691"/>
    </source>
</evidence>
<keyword evidence="5" id="KW-0949">S-adenosyl-L-methionine</keyword>
<dbReference type="SUPFAM" id="SSF53335">
    <property type="entry name" value="S-adenosyl-L-methionine-dependent methyltransferases"/>
    <property type="match status" value="1"/>
</dbReference>
<dbReference type="CDD" id="cd11572">
    <property type="entry name" value="RlmI_M_like"/>
    <property type="match status" value="1"/>
</dbReference>
<feature type="domain" description="RlmI-like PUA" evidence="8">
    <location>
        <begin position="13"/>
        <end position="69"/>
    </location>
</feature>
<dbReference type="InterPro" id="IPR041532">
    <property type="entry name" value="RlmI-like_PUA"/>
</dbReference>
<evidence type="ECO:0000259" key="7">
    <source>
        <dbReference type="Pfam" id="PF10672"/>
    </source>
</evidence>
<comment type="caution">
    <text evidence="9">The sequence shown here is derived from an EMBL/GenBank/DDBJ whole genome shotgun (WGS) entry which is preliminary data.</text>
</comment>
<evidence type="ECO:0000256" key="6">
    <source>
        <dbReference type="ARBA" id="ARBA00038091"/>
    </source>
</evidence>
<dbReference type="SUPFAM" id="SSF88697">
    <property type="entry name" value="PUA domain-like"/>
    <property type="match status" value="1"/>
</dbReference>
<dbReference type="Gene3D" id="2.30.130.10">
    <property type="entry name" value="PUA domain"/>
    <property type="match status" value="1"/>
</dbReference>
<dbReference type="CDD" id="cd21153">
    <property type="entry name" value="PUA_RlmI"/>
    <property type="match status" value="1"/>
</dbReference>
<dbReference type="Gene3D" id="3.40.50.150">
    <property type="entry name" value="Vaccinia Virus protein VP39"/>
    <property type="match status" value="1"/>
</dbReference>
<dbReference type="GO" id="GO:0008168">
    <property type="term" value="F:methyltransferase activity"/>
    <property type="evidence" value="ECO:0007669"/>
    <property type="project" value="UniProtKB-KW"/>
</dbReference>
<comment type="similarity">
    <text evidence="6">Belongs to the methyltransferase superfamily. RlmI family.</text>
</comment>
<dbReference type="Proteomes" id="UP000242972">
    <property type="component" value="Unassembled WGS sequence"/>
</dbReference>
<dbReference type="Pfam" id="PF17785">
    <property type="entry name" value="PUA_3"/>
    <property type="match status" value="1"/>
</dbReference>
<dbReference type="PANTHER" id="PTHR42873">
    <property type="entry name" value="RIBOSOMAL RNA LARGE SUBUNIT METHYLTRANSFERASE"/>
    <property type="match status" value="1"/>
</dbReference>
<keyword evidence="3 9" id="KW-0489">Methyltransferase</keyword>
<evidence type="ECO:0000259" key="8">
    <source>
        <dbReference type="Pfam" id="PF17785"/>
    </source>
</evidence>
<evidence type="ECO:0000256" key="1">
    <source>
        <dbReference type="ARBA" id="ARBA00004496"/>
    </source>
</evidence>
<proteinExistence type="inferred from homology"/>
<dbReference type="CDD" id="cd02440">
    <property type="entry name" value="AdoMet_MTases"/>
    <property type="match status" value="1"/>
</dbReference>
<dbReference type="AlphaFoldDB" id="A0A2T2XED1"/>
<gene>
    <name evidence="9" type="ORF">C7B46_12370</name>
</gene>
<sequence>METQTTIRLNVKTARVFEGSPWIYRGQFLPPKNNEGVGSVVTVVDSHNRFVGRGFYNPQSVIAIRLLTRRHDETIDGPWFARKIRSALHSRAAWVGPRDAYRVVNSEADGIAGLIVDKYGPMLVIEVLSRGLVPFMPEILDALVNLLHPTGIYERGDVPVRAREGLPRTNQLVFGRMESPVFIHEHGVTLSIDLADGQKTGHFLDQYENRGRVASLAGGKEAFDVFCHTGGFGLTAAYHGATSVVAVDIDEGAIAQAKHNAMINGLDERMTFITANAFDWLRTSSERGPQFDLGILDPPAFTKSRDAVAGALKGYKEINLRAIKLIRPGGILVTSSCSYHVSETDFIGVISDAAKDAKRHVKIMEIRGQGPDHPMLPALPESRYLKCLILEVGE</sequence>
<feature type="domain" description="S-adenosylmethionine-dependent methyltransferase" evidence="7">
    <location>
        <begin position="183"/>
        <end position="358"/>
    </location>
</feature>
<name>A0A2T2XED1_9FIRM</name>
<dbReference type="Gene3D" id="3.30.750.80">
    <property type="entry name" value="RNA methyltransferase domain (HRMD) like"/>
    <property type="match status" value="1"/>
</dbReference>
<accession>A0A2T2XED1</accession>
<dbReference type="InterPro" id="IPR019614">
    <property type="entry name" value="SAM-dep_methyl-trfase"/>
</dbReference>
<evidence type="ECO:0000313" key="9">
    <source>
        <dbReference type="EMBL" id="PSR32874.1"/>
    </source>
</evidence>
<dbReference type="InterPro" id="IPR029063">
    <property type="entry name" value="SAM-dependent_MTases_sf"/>
</dbReference>
<dbReference type="GO" id="GO:0005737">
    <property type="term" value="C:cytoplasm"/>
    <property type="evidence" value="ECO:0007669"/>
    <property type="project" value="UniProtKB-SubCell"/>
</dbReference>
<dbReference type="GO" id="GO:0032259">
    <property type="term" value="P:methylation"/>
    <property type="evidence" value="ECO:0007669"/>
    <property type="project" value="UniProtKB-KW"/>
</dbReference>
<evidence type="ECO:0000256" key="4">
    <source>
        <dbReference type="ARBA" id="ARBA00022679"/>
    </source>
</evidence>
<dbReference type="InterPro" id="IPR015947">
    <property type="entry name" value="PUA-like_sf"/>
</dbReference>
<protein>
    <submittedName>
        <fullName evidence="9">Class I SAM-dependent rRNA methyltransferase</fullName>
    </submittedName>
</protein>
<evidence type="ECO:0000256" key="3">
    <source>
        <dbReference type="ARBA" id="ARBA00022603"/>
    </source>
</evidence>
<organism evidence="9 10">
    <name type="scientific">Sulfobacillus benefaciens</name>
    <dbReference type="NCBI Taxonomy" id="453960"/>
    <lineage>
        <taxon>Bacteria</taxon>
        <taxon>Bacillati</taxon>
        <taxon>Bacillota</taxon>
        <taxon>Clostridia</taxon>
        <taxon>Eubacteriales</taxon>
        <taxon>Clostridiales Family XVII. Incertae Sedis</taxon>
        <taxon>Sulfobacillus</taxon>
    </lineage>
</organism>
<comment type="subcellular location">
    <subcellularLocation>
        <location evidence="1">Cytoplasm</location>
    </subcellularLocation>
</comment>
<evidence type="ECO:0000256" key="2">
    <source>
        <dbReference type="ARBA" id="ARBA00022490"/>
    </source>
</evidence>
<dbReference type="EMBL" id="PXYW01000030">
    <property type="protein sequence ID" value="PSR32874.1"/>
    <property type="molecule type" value="Genomic_DNA"/>
</dbReference>
<evidence type="ECO:0000313" key="10">
    <source>
        <dbReference type="Proteomes" id="UP000242972"/>
    </source>
</evidence>
<dbReference type="PANTHER" id="PTHR42873:SF1">
    <property type="entry name" value="S-ADENOSYLMETHIONINE-DEPENDENT METHYLTRANSFERASE DOMAIN-CONTAINING PROTEIN"/>
    <property type="match status" value="1"/>
</dbReference>
<dbReference type="InterPro" id="IPR036974">
    <property type="entry name" value="PUA_sf"/>
</dbReference>
<dbReference type="Pfam" id="PF10672">
    <property type="entry name" value="Methyltrans_SAM"/>
    <property type="match status" value="1"/>
</dbReference>
<dbReference type="GO" id="GO:0003723">
    <property type="term" value="F:RNA binding"/>
    <property type="evidence" value="ECO:0007669"/>
    <property type="project" value="InterPro"/>
</dbReference>
<keyword evidence="2" id="KW-0963">Cytoplasm</keyword>